<evidence type="ECO:0000313" key="3">
    <source>
        <dbReference type="Proteomes" id="UP000663832"/>
    </source>
</evidence>
<evidence type="ECO:0000313" key="2">
    <source>
        <dbReference type="EMBL" id="CAF1119810.1"/>
    </source>
</evidence>
<evidence type="ECO:0000313" key="1">
    <source>
        <dbReference type="EMBL" id="CAF1027093.1"/>
    </source>
</evidence>
<dbReference type="Proteomes" id="UP000663832">
    <property type="component" value="Unassembled WGS sequence"/>
</dbReference>
<organism evidence="1 3">
    <name type="scientific">Adineta steineri</name>
    <dbReference type="NCBI Taxonomy" id="433720"/>
    <lineage>
        <taxon>Eukaryota</taxon>
        <taxon>Metazoa</taxon>
        <taxon>Spiralia</taxon>
        <taxon>Gnathifera</taxon>
        <taxon>Rotifera</taxon>
        <taxon>Eurotatoria</taxon>
        <taxon>Bdelloidea</taxon>
        <taxon>Adinetida</taxon>
        <taxon>Adinetidae</taxon>
        <taxon>Adineta</taxon>
    </lineage>
</organism>
<proteinExistence type="predicted"/>
<dbReference type="AlphaFoldDB" id="A0A814IPQ3"/>
<sequence length="572" mass="67135">MISQFEDLSNELIYEIFEYLDYYHSYQGFFYLNSRFRSHFTQSTLPLKINIDLTIQSNFNCFKQDIIIPNKQRIHSLRLSNCCMFHTNVFILFDKISLRTLVLENIQPQYFVNILHQLKSLRYLSSLTITIINYIKNRNSAYQLIFHLYSLRYCKLSLGSSRTLNLASNTTSEYSPIEYLIIDDGIDANDLSNLLSYVPHLRYFSANLSCEHGVIPTKLSYLNLKNLTHASFRLCGVIIFDDLEQIFVNLFHSIEVLHFTSETNYINANKWKQLISSYLPRLRVFDVLFKDDASNVQKEAFEEQVKLFQSSFWTERQWFFEYGIYHSGSRNQRILYSTNPYRRKYCIVHERPHDITVRNEDRVLYKSVNHVFVGNENDMNQYMYFFPSAIELTLDNGFSIAAHASISIGLSRILPLQQLKTLIINLECFSVLNFIELLSSMPNLRTLTLKTMAFFKQNKITLQRNEKLQLVSKTNNITNFTFLDACALNRVEIFVMLFPHLQHFKISNSMGDTKSMLQFLFHKTNENTRNLKLLCIHGTYYLHRLNLLISSGTLSSDFKRAEIGSKSFIDNI</sequence>
<dbReference type="EMBL" id="CAJNOI010000140">
    <property type="protein sequence ID" value="CAF1119810.1"/>
    <property type="molecule type" value="Genomic_DNA"/>
</dbReference>
<accession>A0A814IPQ3</accession>
<comment type="caution">
    <text evidence="1">The sequence shown here is derived from an EMBL/GenBank/DDBJ whole genome shotgun (WGS) entry which is preliminary data.</text>
</comment>
<protein>
    <recommendedName>
        <fullName evidence="4">F-box domain-containing protein</fullName>
    </recommendedName>
</protein>
<evidence type="ECO:0008006" key="4">
    <source>
        <dbReference type="Google" id="ProtNLM"/>
    </source>
</evidence>
<reference evidence="1" key="1">
    <citation type="submission" date="2021-02" db="EMBL/GenBank/DDBJ databases">
        <authorList>
            <person name="Nowell W R."/>
        </authorList>
    </citation>
    <scope>NUCLEOTIDE SEQUENCE</scope>
</reference>
<name>A0A814IPQ3_9BILA</name>
<dbReference type="EMBL" id="CAJNOM010000091">
    <property type="protein sequence ID" value="CAF1027093.1"/>
    <property type="molecule type" value="Genomic_DNA"/>
</dbReference>
<dbReference type="Proteomes" id="UP000663877">
    <property type="component" value="Unassembled WGS sequence"/>
</dbReference>
<gene>
    <name evidence="2" type="ORF">BJG266_LOCUS22392</name>
    <name evidence="1" type="ORF">QVE165_LOCUS16329</name>
</gene>
<keyword evidence="3" id="KW-1185">Reference proteome</keyword>